<evidence type="ECO:0000313" key="3">
    <source>
        <dbReference type="Proteomes" id="UP000824232"/>
    </source>
</evidence>
<dbReference type="AlphaFoldDB" id="A0A9D1DVG6"/>
<dbReference type="Pfam" id="PF13338">
    <property type="entry name" value="AbiEi_4"/>
    <property type="match status" value="1"/>
</dbReference>
<comment type="caution">
    <text evidence="2">The sequence shown here is derived from an EMBL/GenBank/DDBJ whole genome shotgun (WGS) entry which is preliminary data.</text>
</comment>
<organism evidence="2 3">
    <name type="scientific">Candidatus Onthousia excrementipullorum</name>
    <dbReference type="NCBI Taxonomy" id="2840884"/>
    <lineage>
        <taxon>Bacteria</taxon>
        <taxon>Bacillati</taxon>
        <taxon>Bacillota</taxon>
        <taxon>Bacilli</taxon>
        <taxon>Candidatus Onthousia</taxon>
    </lineage>
</organism>
<name>A0A9D1DVG6_9FIRM</name>
<evidence type="ECO:0000259" key="1">
    <source>
        <dbReference type="Pfam" id="PF13338"/>
    </source>
</evidence>
<gene>
    <name evidence="2" type="ORF">IAB38_06950</name>
</gene>
<accession>A0A9D1DVG6</accession>
<dbReference type="InterPro" id="IPR025159">
    <property type="entry name" value="AbiEi_N"/>
</dbReference>
<feature type="domain" description="AbiEi antitoxin N-terminal" evidence="1">
    <location>
        <begin position="6"/>
        <end position="53"/>
    </location>
</feature>
<proteinExistence type="predicted"/>
<protein>
    <submittedName>
        <fullName evidence="2">Type IV toxin-antitoxin system AbiEi family antitoxin domain-containing protein</fullName>
    </submittedName>
</protein>
<reference evidence="2" key="2">
    <citation type="journal article" date="2021" name="PeerJ">
        <title>Extensive microbial diversity within the chicken gut microbiome revealed by metagenomics and culture.</title>
        <authorList>
            <person name="Gilroy R."/>
            <person name="Ravi A."/>
            <person name="Getino M."/>
            <person name="Pursley I."/>
            <person name="Horton D.L."/>
            <person name="Alikhan N.F."/>
            <person name="Baker D."/>
            <person name="Gharbi K."/>
            <person name="Hall N."/>
            <person name="Watson M."/>
            <person name="Adriaenssens E.M."/>
            <person name="Foster-Nyarko E."/>
            <person name="Jarju S."/>
            <person name="Secka A."/>
            <person name="Antonio M."/>
            <person name="Oren A."/>
            <person name="Chaudhuri R.R."/>
            <person name="La Ragione R."/>
            <person name="Hildebrand F."/>
            <person name="Pallen M.J."/>
        </authorList>
    </citation>
    <scope>NUCLEOTIDE SEQUENCE</scope>
    <source>
        <strain evidence="2">CHK184-20233</strain>
    </source>
</reference>
<evidence type="ECO:0000313" key="2">
    <source>
        <dbReference type="EMBL" id="HIR59772.1"/>
    </source>
</evidence>
<dbReference type="EMBL" id="DVHC01000065">
    <property type="protein sequence ID" value="HIR59772.1"/>
    <property type="molecule type" value="Genomic_DNA"/>
</dbReference>
<sequence>MGKKEKILNVVNRNGGYITAKELTKYNINRRFLTSLVKEKKLIRASRGYYIFPNVFSDDFYIILSKCKKAVFSDATALYLHNLSDRIPLVYDITLPYGYGNCYKDMSNVSLHYVKKELIDLGMIEIESPFGMKIKTYDIERTICDIIKNKNKMDIEVFTKALKEYSRLKNKDLFKLMKYAKKLNVEKKVREYMEVLL</sequence>
<dbReference type="Proteomes" id="UP000824232">
    <property type="component" value="Unassembled WGS sequence"/>
</dbReference>
<reference evidence="2" key="1">
    <citation type="submission" date="2020-10" db="EMBL/GenBank/DDBJ databases">
        <authorList>
            <person name="Gilroy R."/>
        </authorList>
    </citation>
    <scope>NUCLEOTIDE SEQUENCE</scope>
    <source>
        <strain evidence="2">CHK184-20233</strain>
    </source>
</reference>